<accession>A0A7D5KD45</accession>
<keyword evidence="2" id="KW-1185">Reference proteome</keyword>
<protein>
    <submittedName>
        <fullName evidence="1">Structural protein</fullName>
    </submittedName>
</protein>
<reference evidence="1 2" key="1">
    <citation type="submission" date="2020-05" db="EMBL/GenBank/DDBJ databases">
        <title>Genomics and ecology of novel Flavobacterium phages from the Baltic Sea.</title>
        <authorList>
            <person name="Hoetzinger M."/>
            <person name="Nilsson E."/>
            <person name="Holmfeldt K."/>
        </authorList>
    </citation>
    <scope>NUCLEOTIDE SEQUENCE [LARGE SCALE GENOMIC DNA]</scope>
</reference>
<name>A0A7D5KD45_9CAUD</name>
<dbReference type="EMBL" id="MT497017">
    <property type="protein sequence ID" value="QLF85279.1"/>
    <property type="molecule type" value="Genomic_DNA"/>
</dbReference>
<proteinExistence type="predicted"/>
<evidence type="ECO:0000313" key="2">
    <source>
        <dbReference type="Proteomes" id="UP000510645"/>
    </source>
</evidence>
<sequence length="286" mass="33162">MAHQILPPIDYYNNEDNWGSYQYVSLSQLVNNFMLEQIGDDRLLSNVKRYNVLQHFKRGIQEFNYDTLKEIKVVELELSDSLLLTLPHDFVSYVRVSVLGADGLLRTLSKDSRTLIGTAYLQDHEFNILFDENGYPLEANETETFKKYNERIVSRDNSYCDNDLTGPNYGLNPSLNANGYFSIDKRKGVMSFSSNIGGRVIVLEYVSDGLEYNNGDEVMVHKLAEQALYSYVKYAILNNKYGVQEYIINRAKKDYYRDLQNANIRMLDLRGGELFILFNGRKKWLK</sequence>
<evidence type="ECO:0000313" key="1">
    <source>
        <dbReference type="EMBL" id="QLF85279.1"/>
    </source>
</evidence>
<dbReference type="Proteomes" id="UP000510645">
    <property type="component" value="Segment"/>
</dbReference>
<gene>
    <name evidence="1" type="ORF">elemo79Aphanotate_85</name>
</gene>
<organism evidence="1 2">
    <name type="scientific">Flavobacterium phage vB_FspP_elemoA_7-9A</name>
    <dbReference type="NCBI Taxonomy" id="2743781"/>
    <lineage>
        <taxon>Viruses</taxon>
        <taxon>Duplodnaviria</taxon>
        <taxon>Heunggongvirae</taxon>
        <taxon>Uroviricota</taxon>
        <taxon>Caudoviricetes</taxon>
        <taxon>Elemovirus</taxon>
        <taxon>Elemovirus elemoA</taxon>
    </lineage>
</organism>